<name>A0A1M6RZW2_9CLOT</name>
<dbReference type="AlphaFoldDB" id="A0A1M6RZW2"/>
<accession>A0A1M6RZW2</accession>
<protein>
    <recommendedName>
        <fullName evidence="3">Phage XkdN-like tail assembly chaperone protein, TAC</fullName>
    </recommendedName>
</protein>
<sequence length="103" mass="11742">MIDITSKLTDTKPIIKIAEGKEYEIDNSKNTMLKVNQLFHGNVNDIEMMDNAIRMILGEKAFKEIEGMNLSLSDYKVIFTGMMAGVSDITYEEAERRFQNATK</sequence>
<proteinExistence type="predicted"/>
<keyword evidence="2" id="KW-1185">Reference proteome</keyword>
<dbReference type="EMBL" id="FRAD01000025">
    <property type="protein sequence ID" value="SHK37859.1"/>
    <property type="molecule type" value="Genomic_DNA"/>
</dbReference>
<organism evidence="1 2">
    <name type="scientific">Hathewaya proteolytica DSM 3090</name>
    <dbReference type="NCBI Taxonomy" id="1121331"/>
    <lineage>
        <taxon>Bacteria</taxon>
        <taxon>Bacillati</taxon>
        <taxon>Bacillota</taxon>
        <taxon>Clostridia</taxon>
        <taxon>Eubacteriales</taxon>
        <taxon>Clostridiaceae</taxon>
        <taxon>Hathewaya</taxon>
    </lineage>
</organism>
<dbReference type="STRING" id="1121331.SAMN02745248_02402"/>
<evidence type="ECO:0000313" key="2">
    <source>
        <dbReference type="Proteomes" id="UP000183952"/>
    </source>
</evidence>
<reference evidence="1 2" key="1">
    <citation type="submission" date="2016-11" db="EMBL/GenBank/DDBJ databases">
        <authorList>
            <person name="Jaros S."/>
            <person name="Januszkiewicz K."/>
            <person name="Wedrychowicz H."/>
        </authorList>
    </citation>
    <scope>NUCLEOTIDE SEQUENCE [LARGE SCALE GENOMIC DNA]</scope>
    <source>
        <strain evidence="1 2">DSM 3090</strain>
    </source>
</reference>
<evidence type="ECO:0008006" key="3">
    <source>
        <dbReference type="Google" id="ProtNLM"/>
    </source>
</evidence>
<gene>
    <name evidence="1" type="ORF">SAMN02745248_02402</name>
</gene>
<evidence type="ECO:0000313" key="1">
    <source>
        <dbReference type="EMBL" id="SHK37859.1"/>
    </source>
</evidence>
<dbReference type="Proteomes" id="UP000183952">
    <property type="component" value="Unassembled WGS sequence"/>
</dbReference>
<dbReference type="OrthoDB" id="1753697at2"/>
<dbReference type="RefSeq" id="WP_143147014.1">
    <property type="nucleotide sequence ID" value="NZ_FRAD01000025.1"/>
</dbReference>